<feature type="domain" description="Mandelate racemase/muconate lactonizing enzyme C-terminal" evidence="2">
    <location>
        <begin position="156"/>
        <end position="252"/>
    </location>
</feature>
<protein>
    <submittedName>
        <fullName evidence="3">Putative mandelate racemase/muconate lactonizing enzyme</fullName>
    </submittedName>
</protein>
<dbReference type="PANTHER" id="PTHR48080:SF2">
    <property type="entry name" value="D-GALACTONATE DEHYDRATASE"/>
    <property type="match status" value="1"/>
</dbReference>
<accession>A0A1K1LFP6</accession>
<keyword evidence="4" id="KW-1185">Reference proteome</keyword>
<dbReference type="InterPro" id="IPR013342">
    <property type="entry name" value="Mandelate_racemase_C"/>
</dbReference>
<dbReference type="RefSeq" id="WP_072335398.1">
    <property type="nucleotide sequence ID" value="NZ_CALJDE010000065.1"/>
</dbReference>
<evidence type="ECO:0000259" key="2">
    <source>
        <dbReference type="SMART" id="SM00922"/>
    </source>
</evidence>
<organism evidence="3 4">
    <name type="scientific">Desulfovibrio piger</name>
    <dbReference type="NCBI Taxonomy" id="901"/>
    <lineage>
        <taxon>Bacteria</taxon>
        <taxon>Pseudomonadati</taxon>
        <taxon>Thermodesulfobacteriota</taxon>
        <taxon>Desulfovibrionia</taxon>
        <taxon>Desulfovibrionales</taxon>
        <taxon>Desulfovibrionaceae</taxon>
        <taxon>Desulfovibrio</taxon>
    </lineage>
</organism>
<dbReference type="SFLD" id="SFLDS00001">
    <property type="entry name" value="Enolase"/>
    <property type="match status" value="1"/>
</dbReference>
<dbReference type="GO" id="GO:0016829">
    <property type="term" value="F:lyase activity"/>
    <property type="evidence" value="ECO:0007669"/>
    <property type="project" value="UniProtKB-KW"/>
</dbReference>
<dbReference type="InterPro" id="IPR013341">
    <property type="entry name" value="Mandelate_racemase_N_dom"/>
</dbReference>
<dbReference type="CDD" id="cd03316">
    <property type="entry name" value="MR_like"/>
    <property type="match status" value="1"/>
</dbReference>
<name>A0A1K1LFP6_9BACT</name>
<dbReference type="SFLD" id="SFLDG00179">
    <property type="entry name" value="mandelate_racemase"/>
    <property type="match status" value="1"/>
</dbReference>
<sequence length="384" mass="41386">MTTDLAMAPVRSAEIAVFRAPIEKAVRTSFGIMHDRPAVLLRLEDEDGTHGWGEAWCNFPSCGAEHRARLLETAILPKVIGKAWSSPAALSADVAGQLEVLRLQADEPGPMSQALAALDIALWDLAARRAGRPLHRFLGGRGDGSMPVYASGINHPGIAETIRRTRAEGYRCFKIKIGFSEQSDAANLEEAFATLLPGEELAVDVNQAWTRRQALAGFEKLRHWPLLWIEEPLRCDSPVEDWAALAAAAPHPLAAGENIRSHADFSAAIIRRHLGVIQPDICKWGGLSNCLPVARAVLKAGLRYCPHYLGGGIGLLASAHLLAAAGGDGLLEVDCNPNPLRELLARPFPAVREGRITLSDAAGLGVEPDLDAVENLVTYRAECR</sequence>
<dbReference type="EMBL" id="LT630450">
    <property type="protein sequence ID" value="SFV73525.1"/>
    <property type="molecule type" value="Genomic_DNA"/>
</dbReference>
<dbReference type="SUPFAM" id="SSF54826">
    <property type="entry name" value="Enolase N-terminal domain-like"/>
    <property type="match status" value="1"/>
</dbReference>
<dbReference type="InterPro" id="IPR029065">
    <property type="entry name" value="Enolase_C-like"/>
</dbReference>
<dbReference type="Gene3D" id="3.20.20.120">
    <property type="entry name" value="Enolase-like C-terminal domain"/>
    <property type="match status" value="1"/>
</dbReference>
<dbReference type="Gene3D" id="3.30.390.10">
    <property type="entry name" value="Enolase-like, N-terminal domain"/>
    <property type="match status" value="1"/>
</dbReference>
<gene>
    <name evidence="3" type="ORF">DESPIGER_1689</name>
</gene>
<reference evidence="4" key="1">
    <citation type="submission" date="2016-10" db="EMBL/GenBank/DDBJ databases">
        <authorList>
            <person name="Wegmann U."/>
        </authorList>
    </citation>
    <scope>NUCLEOTIDE SEQUENCE [LARGE SCALE GENOMIC DNA]</scope>
</reference>
<dbReference type="PROSITE" id="PS00909">
    <property type="entry name" value="MR_MLE_2"/>
    <property type="match status" value="1"/>
</dbReference>
<dbReference type="PANTHER" id="PTHR48080">
    <property type="entry name" value="D-GALACTONATE DEHYDRATASE-RELATED"/>
    <property type="match status" value="1"/>
</dbReference>
<dbReference type="AlphaFoldDB" id="A0A1K1LFP6"/>
<dbReference type="SUPFAM" id="SSF51604">
    <property type="entry name" value="Enolase C-terminal domain-like"/>
    <property type="match status" value="1"/>
</dbReference>
<dbReference type="SMART" id="SM00922">
    <property type="entry name" value="MR_MLE"/>
    <property type="match status" value="1"/>
</dbReference>
<proteinExistence type="predicted"/>
<dbReference type="InterPro" id="IPR036849">
    <property type="entry name" value="Enolase-like_C_sf"/>
</dbReference>
<dbReference type="Proteomes" id="UP000186323">
    <property type="component" value="Chromosome I"/>
</dbReference>
<dbReference type="Pfam" id="PF02746">
    <property type="entry name" value="MR_MLE_N"/>
    <property type="match status" value="1"/>
</dbReference>
<dbReference type="KEGG" id="dpg:DESPIGER_1689"/>
<keyword evidence="1" id="KW-0456">Lyase</keyword>
<dbReference type="InterPro" id="IPR029017">
    <property type="entry name" value="Enolase-like_N"/>
</dbReference>
<dbReference type="OrthoDB" id="103536at2"/>
<evidence type="ECO:0000256" key="1">
    <source>
        <dbReference type="ARBA" id="ARBA00023239"/>
    </source>
</evidence>
<dbReference type="InterPro" id="IPR018110">
    <property type="entry name" value="Mandel_Rmase/mucon_lact_enz_CS"/>
</dbReference>
<evidence type="ECO:0000313" key="4">
    <source>
        <dbReference type="Proteomes" id="UP000186323"/>
    </source>
</evidence>
<dbReference type="Pfam" id="PF13378">
    <property type="entry name" value="MR_MLE_C"/>
    <property type="match status" value="1"/>
</dbReference>
<evidence type="ECO:0000313" key="3">
    <source>
        <dbReference type="EMBL" id="SFV73525.1"/>
    </source>
</evidence>
<dbReference type="GO" id="GO:0009063">
    <property type="term" value="P:amino acid catabolic process"/>
    <property type="evidence" value="ECO:0007669"/>
    <property type="project" value="InterPro"/>
</dbReference>
<dbReference type="InterPro" id="IPR034593">
    <property type="entry name" value="DgoD-like"/>
</dbReference>